<organism evidence="2 3">
    <name type="scientific">Orchesella dallaii</name>
    <dbReference type="NCBI Taxonomy" id="48710"/>
    <lineage>
        <taxon>Eukaryota</taxon>
        <taxon>Metazoa</taxon>
        <taxon>Ecdysozoa</taxon>
        <taxon>Arthropoda</taxon>
        <taxon>Hexapoda</taxon>
        <taxon>Collembola</taxon>
        <taxon>Entomobryomorpha</taxon>
        <taxon>Entomobryoidea</taxon>
        <taxon>Orchesellidae</taxon>
        <taxon>Orchesellinae</taxon>
        <taxon>Orchesella</taxon>
    </lineage>
</organism>
<evidence type="ECO:0000313" key="2">
    <source>
        <dbReference type="EMBL" id="CAL8126866.1"/>
    </source>
</evidence>
<feature type="transmembrane region" description="Helical" evidence="1">
    <location>
        <begin position="169"/>
        <end position="189"/>
    </location>
</feature>
<evidence type="ECO:0008006" key="4">
    <source>
        <dbReference type="Google" id="ProtNLM"/>
    </source>
</evidence>
<sequence length="297" mass="34321">MEPIIVFQSLLQYLQFDFQCNNLVYSLVRTTTAAITLLGIVHAVTASFIFGFGLGVFSTPKWDPFLLWNCLKLKTKKVMFLIETDKCHENFVVNDGSDIFGILMGLLGAFGVFCRRVNGLYEELMLCMGTLAFWLSAKSFVMKIRSMTSFQYWPEVYREYLKLKKYGDLTNRAFGLLYLLYTLTALFYYSINLDKFLTSHDLLVRLKYSVYYINLVSTFVLAADINKRVSFELELWISQNVNEESISIRTQNQLTLILHEITNNRIGMSGYYLFTVTYSIAAQMASILITYFIICVQ</sequence>
<name>A0ABP1RDD1_9HEXA</name>
<feature type="transmembrane region" description="Helical" evidence="1">
    <location>
        <begin position="271"/>
        <end position="294"/>
    </location>
</feature>
<keyword evidence="1" id="KW-0472">Membrane</keyword>
<keyword evidence="1" id="KW-0812">Transmembrane</keyword>
<protein>
    <recommendedName>
        <fullName evidence="4">Gustatory receptor</fullName>
    </recommendedName>
</protein>
<proteinExistence type="predicted"/>
<comment type="caution">
    <text evidence="2">The sequence shown here is derived from an EMBL/GenBank/DDBJ whole genome shotgun (WGS) entry which is preliminary data.</text>
</comment>
<evidence type="ECO:0000313" key="3">
    <source>
        <dbReference type="Proteomes" id="UP001642540"/>
    </source>
</evidence>
<reference evidence="2 3" key="1">
    <citation type="submission" date="2024-08" db="EMBL/GenBank/DDBJ databases">
        <authorList>
            <person name="Cucini C."/>
            <person name="Frati F."/>
        </authorList>
    </citation>
    <scope>NUCLEOTIDE SEQUENCE [LARGE SCALE GENOMIC DNA]</scope>
</reference>
<feature type="transmembrane region" description="Helical" evidence="1">
    <location>
        <begin position="209"/>
        <end position="226"/>
    </location>
</feature>
<gene>
    <name evidence="2" type="ORF">ODALV1_LOCUS21588</name>
</gene>
<dbReference type="Proteomes" id="UP001642540">
    <property type="component" value="Unassembled WGS sequence"/>
</dbReference>
<dbReference type="EMBL" id="CAXLJM020000072">
    <property type="protein sequence ID" value="CAL8126866.1"/>
    <property type="molecule type" value="Genomic_DNA"/>
</dbReference>
<feature type="transmembrane region" description="Helical" evidence="1">
    <location>
        <begin position="96"/>
        <end position="113"/>
    </location>
</feature>
<keyword evidence="3" id="KW-1185">Reference proteome</keyword>
<keyword evidence="1" id="KW-1133">Transmembrane helix</keyword>
<evidence type="ECO:0000256" key="1">
    <source>
        <dbReference type="SAM" id="Phobius"/>
    </source>
</evidence>
<accession>A0ABP1RDD1</accession>
<feature type="transmembrane region" description="Helical" evidence="1">
    <location>
        <begin position="33"/>
        <end position="57"/>
    </location>
</feature>